<gene>
    <name evidence="1" type="ORF">TU35_003405</name>
</gene>
<sequence length="255" mass="27134">MLGRLEAIAAKASRILWAKFEEGWGARVLRDKGDDVTREIDVEMEEYIYRALRSSFEGGLLIAEEGGPYRWGDERYVFVLDPLDGSLNYALGIPIFAISLAGGRLRSNTLDDLEYGVLAVPYAGSLYSVGPGTGAMLNGSPISRRDKPANVALVAAGEGVPGELFAKLVGKGLKIRSLGCSSVELLMTALGAAAAYVDIRGKLRALDVAASLLLGKALGLYYVIYGDYSLDARGISIIAGERSLVDELRGLRGGG</sequence>
<evidence type="ECO:0000313" key="1">
    <source>
        <dbReference type="EMBL" id="MFB6490287.1"/>
    </source>
</evidence>
<dbReference type="EMBL" id="JZWT02000006">
    <property type="protein sequence ID" value="MFB6490287.1"/>
    <property type="molecule type" value="Genomic_DNA"/>
</dbReference>
<proteinExistence type="predicted"/>
<evidence type="ECO:0000313" key="2">
    <source>
        <dbReference type="Proteomes" id="UP000033636"/>
    </source>
</evidence>
<dbReference type="Proteomes" id="UP000033636">
    <property type="component" value="Unassembled WGS sequence"/>
</dbReference>
<reference evidence="1" key="1">
    <citation type="submission" date="2024-07" db="EMBL/GenBank/DDBJ databases">
        <title>Metagenome and Metagenome-Assembled Genomes of Archaea from a hot spring from the geothermal field of Los Azufres, Mexico.</title>
        <authorList>
            <person name="Marin-Paredes R."/>
            <person name="Martinez-Romero E."/>
            <person name="Servin-Garciduenas L.E."/>
        </authorList>
    </citation>
    <scope>NUCLEOTIDE SEQUENCE</scope>
</reference>
<organism evidence="1 2">
    <name type="scientific">Thermoproteus sp. AZ2</name>
    <dbReference type="NCBI Taxonomy" id="1609232"/>
    <lineage>
        <taxon>Archaea</taxon>
        <taxon>Thermoproteota</taxon>
        <taxon>Thermoprotei</taxon>
        <taxon>Thermoproteales</taxon>
        <taxon>Thermoproteaceae</taxon>
        <taxon>Thermoproteus</taxon>
    </lineage>
</organism>
<accession>A0ACC6UZQ8</accession>
<name>A0ACC6UZQ8_9CREN</name>
<comment type="caution">
    <text evidence="1">The sequence shown here is derived from an EMBL/GenBank/DDBJ whole genome shotgun (WGS) entry which is preliminary data.</text>
</comment>
<protein>
    <submittedName>
        <fullName evidence="1">Inositol monophosphatase family protein</fullName>
    </submittedName>
</protein>